<organism evidence="1 2">
    <name type="scientific">Alkalibacterium iburiense</name>
    <dbReference type="NCBI Taxonomy" id="290589"/>
    <lineage>
        <taxon>Bacteria</taxon>
        <taxon>Bacillati</taxon>
        <taxon>Bacillota</taxon>
        <taxon>Bacilli</taxon>
        <taxon>Lactobacillales</taxon>
        <taxon>Carnobacteriaceae</taxon>
        <taxon>Alkalibacterium</taxon>
    </lineage>
</organism>
<protein>
    <submittedName>
        <fullName evidence="1">AraC family transcriptional regulator</fullName>
    </submittedName>
</protein>
<evidence type="ECO:0000313" key="2">
    <source>
        <dbReference type="Proteomes" id="UP001501166"/>
    </source>
</evidence>
<proteinExistence type="predicted"/>
<dbReference type="RefSeq" id="WP_343753688.1">
    <property type="nucleotide sequence ID" value="NZ_BAAACW010000031.1"/>
</dbReference>
<comment type="caution">
    <text evidence="1">The sequence shown here is derived from an EMBL/GenBank/DDBJ whole genome shotgun (WGS) entry which is preliminary data.</text>
</comment>
<gene>
    <name evidence="1" type="ORF">GCM10008932_05050</name>
</gene>
<reference evidence="2" key="1">
    <citation type="journal article" date="2019" name="Int. J. Syst. Evol. Microbiol.">
        <title>The Global Catalogue of Microorganisms (GCM) 10K type strain sequencing project: providing services to taxonomists for standard genome sequencing and annotation.</title>
        <authorList>
            <consortium name="The Broad Institute Genomics Platform"/>
            <consortium name="The Broad Institute Genome Sequencing Center for Infectious Disease"/>
            <person name="Wu L."/>
            <person name="Ma J."/>
        </authorList>
    </citation>
    <scope>NUCLEOTIDE SEQUENCE [LARGE SCALE GENOMIC DNA]</scope>
    <source>
        <strain evidence="2">JCM 12662</strain>
    </source>
</reference>
<name>A0ABP3GW44_9LACT</name>
<accession>A0ABP3GW44</accession>
<evidence type="ECO:0000313" key="1">
    <source>
        <dbReference type="EMBL" id="GAA0355057.1"/>
    </source>
</evidence>
<keyword evidence="2" id="KW-1185">Reference proteome</keyword>
<sequence length="236" mass="27466">MDGKVKEEVNRLIHEKRVVDASHVLHIVNGQALYDVFKNESVLDYSHLIPFNEAMCVNETTESISSPAFIQMRAKGHNSSVDAYKKLVTDYLEPLQKEQYAFIYLWFGEDMFCQINVLTLLAYLEQIGYGGSVQLNVFDEKEFQVETVDIMLGNYERVYREVLVHHEASSEDTYPLMNRAVGIYLELLTEPNRITEYIKKNRELSDKDLLQKLFKKFDYIGYGDSQYMDLIKEISS</sequence>
<dbReference type="Proteomes" id="UP001501166">
    <property type="component" value="Unassembled WGS sequence"/>
</dbReference>
<dbReference type="EMBL" id="BAAACW010000031">
    <property type="protein sequence ID" value="GAA0355057.1"/>
    <property type="molecule type" value="Genomic_DNA"/>
</dbReference>